<feature type="transmembrane region" description="Helical" evidence="6">
    <location>
        <begin position="140"/>
        <end position="160"/>
    </location>
</feature>
<gene>
    <name evidence="7" type="ordered locus">Tbd_1402</name>
</gene>
<dbReference type="Proteomes" id="UP000008291">
    <property type="component" value="Chromosome"/>
</dbReference>
<dbReference type="PANTHER" id="PTHR23515">
    <property type="entry name" value="HIGH-AFFINITY NITRATE TRANSPORTER 2.3"/>
    <property type="match status" value="1"/>
</dbReference>
<protein>
    <submittedName>
        <fullName evidence="7">Nitrate/nitrite antiporter</fullName>
    </submittedName>
</protein>
<feature type="transmembrane region" description="Helical" evidence="6">
    <location>
        <begin position="460"/>
        <end position="477"/>
    </location>
</feature>
<dbReference type="SUPFAM" id="SSF103473">
    <property type="entry name" value="MFS general substrate transporter"/>
    <property type="match status" value="1"/>
</dbReference>
<dbReference type="eggNOG" id="COG2223">
    <property type="taxonomic scope" value="Bacteria"/>
</dbReference>
<feature type="transmembrane region" description="Helical" evidence="6">
    <location>
        <begin position="498"/>
        <end position="517"/>
    </location>
</feature>
<reference evidence="7 8" key="1">
    <citation type="journal article" date="2006" name="J. Bacteriol.">
        <title>The genome sequence of the obligately chemolithoautotrophic, facultatively anaerobic bacterium Thiobacillus denitrificans.</title>
        <authorList>
            <person name="Beller H.R."/>
            <person name="Chain P.S."/>
            <person name="Letain T.E."/>
            <person name="Chakicherla A."/>
            <person name="Larimer F.W."/>
            <person name="Richardson P.M."/>
            <person name="Coleman M.A."/>
            <person name="Wood A.P."/>
            <person name="Kelly D.P."/>
        </authorList>
    </citation>
    <scope>NUCLEOTIDE SEQUENCE [LARGE SCALE GENOMIC DNA]</scope>
    <source>
        <strain evidence="7 8">ATCC 25259</strain>
    </source>
</reference>
<keyword evidence="4 6" id="KW-1133">Transmembrane helix</keyword>
<dbReference type="Gene3D" id="1.20.1250.20">
    <property type="entry name" value="MFS general substrate transporter like domains"/>
    <property type="match status" value="2"/>
</dbReference>
<dbReference type="KEGG" id="tbd:Tbd_1402"/>
<feature type="transmembrane region" description="Helical" evidence="6">
    <location>
        <begin position="239"/>
        <end position="257"/>
    </location>
</feature>
<feature type="transmembrane region" description="Helical" evidence="6">
    <location>
        <begin position="86"/>
        <end position="104"/>
    </location>
</feature>
<dbReference type="AlphaFoldDB" id="Q3SJ15"/>
<evidence type="ECO:0000256" key="6">
    <source>
        <dbReference type="SAM" id="Phobius"/>
    </source>
</evidence>
<dbReference type="RefSeq" id="WP_011311914.1">
    <property type="nucleotide sequence ID" value="NC_007404.1"/>
</dbReference>
<feature type="transmembrane region" description="Helical" evidence="6">
    <location>
        <begin position="278"/>
        <end position="296"/>
    </location>
</feature>
<dbReference type="GO" id="GO:0016020">
    <property type="term" value="C:membrane"/>
    <property type="evidence" value="ECO:0007669"/>
    <property type="project" value="UniProtKB-SubCell"/>
</dbReference>
<sequence>MSLRNKQHGAAGVAVGGREREQVPATIPEWDVENNVFWESTGKRIANRNLWISIPALLCGFAVWGMWGIITVQMLNLGFPFSKEELFTLTAIAGISGATMRIPSSFFIRLAGGRNVIFLTTAMLLAPAIGTGIVLQHPDWPLWTFQLMALWSGVGGGNFASSMSNISTFFPKRLQGTALGLNAGLGNFGVTTMQVVIPLVMTLGMLGSYGGESMTLVKDSGWILGKIAAGTETYVQNAGFAWVLSLVPLAILAWFGMNNLKPISPDAHHTIASFAKVTYLYTLAFLPAIFMLYLYLPAPTGLGVLNMWVAIPLDILAALLVMKLAAFGTMKENVAKQFAIFKNKHTWSLTALYIVTFGSFIGFSMALPLSITVIFGDSHVLDAATGVWTHSKNPNAPSAFTYAWIGPFVGAAMRPIGGWISDKVGGSIVTQIISAVMVAASAYAGWIMMQAFHSATPEVYFTQFLVTFIVLFAATGVGNGSTFRTVGVIFDRVQAGPVLGWTSAVAAYGAFIAPVVIGDQIKAGSPENAMYGFAAFYAVCLFVNWWFYLRKHAYIKNP</sequence>
<accession>Q3SJ15</accession>
<name>Q3SJ15_THIDA</name>
<proteinExistence type="inferred from homology"/>
<feature type="transmembrane region" description="Helical" evidence="6">
    <location>
        <begin position="428"/>
        <end position="448"/>
    </location>
</feature>
<comment type="subcellular location">
    <subcellularLocation>
        <location evidence="1">Membrane</location>
        <topology evidence="1">Multi-pass membrane protein</topology>
    </subcellularLocation>
</comment>
<feature type="transmembrane region" description="Helical" evidence="6">
    <location>
        <begin position="351"/>
        <end position="376"/>
    </location>
</feature>
<dbReference type="InterPro" id="IPR011701">
    <property type="entry name" value="MFS"/>
</dbReference>
<dbReference type="STRING" id="292415.Tbd_1402"/>
<dbReference type="OrthoDB" id="9771451at2"/>
<dbReference type="GO" id="GO:0015112">
    <property type="term" value="F:nitrate transmembrane transporter activity"/>
    <property type="evidence" value="ECO:0007669"/>
    <property type="project" value="InterPro"/>
</dbReference>
<dbReference type="EMBL" id="CP000116">
    <property type="protein sequence ID" value="AAZ97355.1"/>
    <property type="molecule type" value="Genomic_DNA"/>
</dbReference>
<keyword evidence="5 6" id="KW-0472">Membrane</keyword>
<feature type="transmembrane region" description="Helical" evidence="6">
    <location>
        <begin position="529"/>
        <end position="549"/>
    </location>
</feature>
<dbReference type="InterPro" id="IPR044772">
    <property type="entry name" value="NO3_transporter"/>
</dbReference>
<feature type="transmembrane region" description="Helical" evidence="6">
    <location>
        <begin position="116"/>
        <end position="134"/>
    </location>
</feature>
<organism evidence="7 8">
    <name type="scientific">Thiobacillus denitrificans (strain ATCC 25259 / T1)</name>
    <dbReference type="NCBI Taxonomy" id="292415"/>
    <lineage>
        <taxon>Bacteria</taxon>
        <taxon>Pseudomonadati</taxon>
        <taxon>Pseudomonadota</taxon>
        <taxon>Betaproteobacteria</taxon>
        <taxon>Nitrosomonadales</taxon>
        <taxon>Thiobacillaceae</taxon>
        <taxon>Thiobacillus</taxon>
    </lineage>
</organism>
<evidence type="ECO:0000256" key="5">
    <source>
        <dbReference type="ARBA" id="ARBA00023136"/>
    </source>
</evidence>
<keyword evidence="3 6" id="KW-0812">Transmembrane</keyword>
<evidence type="ECO:0000313" key="8">
    <source>
        <dbReference type="Proteomes" id="UP000008291"/>
    </source>
</evidence>
<feature type="transmembrane region" description="Helical" evidence="6">
    <location>
        <begin position="181"/>
        <end position="206"/>
    </location>
</feature>
<dbReference type="HOGENOM" id="CLU_033198_1_0_4"/>
<dbReference type="Pfam" id="PF07690">
    <property type="entry name" value="MFS_1"/>
    <property type="match status" value="1"/>
</dbReference>
<evidence type="ECO:0000256" key="2">
    <source>
        <dbReference type="ARBA" id="ARBA00008432"/>
    </source>
</evidence>
<evidence type="ECO:0000256" key="4">
    <source>
        <dbReference type="ARBA" id="ARBA00022989"/>
    </source>
</evidence>
<feature type="transmembrane region" description="Helical" evidence="6">
    <location>
        <begin position="308"/>
        <end position="330"/>
    </location>
</feature>
<feature type="transmembrane region" description="Helical" evidence="6">
    <location>
        <begin position="50"/>
        <end position="74"/>
    </location>
</feature>
<dbReference type="InterPro" id="IPR036259">
    <property type="entry name" value="MFS_trans_sf"/>
</dbReference>
<feature type="transmembrane region" description="Helical" evidence="6">
    <location>
        <begin position="396"/>
        <end position="416"/>
    </location>
</feature>
<evidence type="ECO:0000256" key="1">
    <source>
        <dbReference type="ARBA" id="ARBA00004141"/>
    </source>
</evidence>
<keyword evidence="8" id="KW-1185">Reference proteome</keyword>
<evidence type="ECO:0000256" key="3">
    <source>
        <dbReference type="ARBA" id="ARBA00022692"/>
    </source>
</evidence>
<comment type="similarity">
    <text evidence="2">Belongs to the major facilitator superfamily. Nitrate/nitrite porter (TC 2.A.1.8) family.</text>
</comment>
<evidence type="ECO:0000313" key="7">
    <source>
        <dbReference type="EMBL" id="AAZ97355.1"/>
    </source>
</evidence>